<organism evidence="1 2">
    <name type="scientific">Xylaria arbuscula</name>
    <dbReference type="NCBI Taxonomy" id="114810"/>
    <lineage>
        <taxon>Eukaryota</taxon>
        <taxon>Fungi</taxon>
        <taxon>Dikarya</taxon>
        <taxon>Ascomycota</taxon>
        <taxon>Pezizomycotina</taxon>
        <taxon>Sordariomycetes</taxon>
        <taxon>Xylariomycetidae</taxon>
        <taxon>Xylariales</taxon>
        <taxon>Xylariaceae</taxon>
        <taxon>Xylaria</taxon>
    </lineage>
</organism>
<protein>
    <submittedName>
        <fullName evidence="1">Uncharacterized protein</fullName>
    </submittedName>
</protein>
<reference evidence="1" key="1">
    <citation type="submission" date="2022-07" db="EMBL/GenBank/DDBJ databases">
        <title>Genome Sequence of Xylaria arbuscula.</title>
        <authorList>
            <person name="Buettner E."/>
        </authorList>
    </citation>
    <scope>NUCLEOTIDE SEQUENCE</scope>
    <source>
        <strain evidence="1">VT107</strain>
    </source>
</reference>
<comment type="caution">
    <text evidence="1">The sequence shown here is derived from an EMBL/GenBank/DDBJ whole genome shotgun (WGS) entry which is preliminary data.</text>
</comment>
<evidence type="ECO:0000313" key="1">
    <source>
        <dbReference type="EMBL" id="KAJ3561271.1"/>
    </source>
</evidence>
<gene>
    <name evidence="1" type="ORF">NPX13_g9012</name>
</gene>
<dbReference type="Proteomes" id="UP001148614">
    <property type="component" value="Unassembled WGS sequence"/>
</dbReference>
<name>A0A9W8N766_9PEZI</name>
<accession>A0A9W8N766</accession>
<proteinExistence type="predicted"/>
<keyword evidence="2" id="KW-1185">Reference proteome</keyword>
<sequence length="174" mass="18349">MGPLSQDRRADAVAFLAPVLHVDRDSNSAMVMIRAGALFSPMGALIIDIGLLCFLGDTGKGASISWLDAMKKGSSQPRVGLSGRMYGSGWNSKSCGKLENETFFLDFMRDCRAGLVGGSSRKNALVRGDDEAVLLKSGVLDRVDKLGDEGLVTHVGELALSVMLPSMAAIKSSA</sequence>
<dbReference type="AlphaFoldDB" id="A0A9W8N766"/>
<evidence type="ECO:0000313" key="2">
    <source>
        <dbReference type="Proteomes" id="UP001148614"/>
    </source>
</evidence>
<dbReference type="EMBL" id="JANPWZ010002103">
    <property type="protein sequence ID" value="KAJ3561271.1"/>
    <property type="molecule type" value="Genomic_DNA"/>
</dbReference>